<dbReference type="EC" id="3.5.3.12" evidence="2"/>
<evidence type="ECO:0000256" key="1">
    <source>
        <dbReference type="ARBA" id="ARBA00022801"/>
    </source>
</evidence>
<sequence>MPWRLLIVPTHRQQEVMMQPDDLNTTVVVPPEWAILKAVWTAWPANADEWNGDLESPRRDVAELVRALAETNTVRLLVNGAEAEASARAVLGGTADIIQARYGDIWLRDTGPIFSRSDLGPIALRFATNSWGGKYDLPDDATVGDDVARIAEAPVRRFDFVLEGGAVDHDGEGTILTTRQTLLNPNRNGWSKEQAEAALAQAFNARKVIWIDEGLHNDHTDGHVDNIARFVGPGRVVCQAPAGDDDPNRETLDAIAASLEAATDACGRKLEVTRVPGVGLYRNALGEISPASHMNFIIANGLVIVPVYGTSTQEAALEALRGVFPDHKVIGVSSKGLLGCGTAGGGSFHCITQQEPR</sequence>
<evidence type="ECO:0000313" key="2">
    <source>
        <dbReference type="EMBL" id="KWT67083.1"/>
    </source>
</evidence>
<proteinExistence type="predicted"/>
<dbReference type="EMBL" id="LMTR01000066">
    <property type="protein sequence ID" value="KWT67083.1"/>
    <property type="molecule type" value="Genomic_DNA"/>
</dbReference>
<protein>
    <submittedName>
        <fullName evidence="2">Agmatine deiminase</fullName>
        <ecNumber evidence="2">3.5.3.12</ecNumber>
    </submittedName>
</protein>
<dbReference type="STRING" id="121290.APY04_2070"/>
<organism evidence="2 3">
    <name type="scientific">Hyphomicrobium sulfonivorans</name>
    <dbReference type="NCBI Taxonomy" id="121290"/>
    <lineage>
        <taxon>Bacteria</taxon>
        <taxon>Pseudomonadati</taxon>
        <taxon>Pseudomonadota</taxon>
        <taxon>Alphaproteobacteria</taxon>
        <taxon>Hyphomicrobiales</taxon>
        <taxon>Hyphomicrobiaceae</taxon>
        <taxon>Hyphomicrobium</taxon>
    </lineage>
</organism>
<reference evidence="2 3" key="1">
    <citation type="submission" date="2015-10" db="EMBL/GenBank/DDBJ databases">
        <title>Transcriptomic analysis of a linuron degrading triple-species bacterial consortium.</title>
        <authorList>
            <person name="Albers P."/>
        </authorList>
    </citation>
    <scope>NUCLEOTIDE SEQUENCE [LARGE SCALE GENOMIC DNA]</scope>
    <source>
        <strain evidence="2 3">WDL6</strain>
    </source>
</reference>
<dbReference type="GO" id="GO:0009446">
    <property type="term" value="P:putrescine biosynthetic process"/>
    <property type="evidence" value="ECO:0007669"/>
    <property type="project" value="InterPro"/>
</dbReference>
<dbReference type="Pfam" id="PF04371">
    <property type="entry name" value="PAD_porph"/>
    <property type="match status" value="1"/>
</dbReference>
<gene>
    <name evidence="2" type="ORF">APY04_2070</name>
</gene>
<dbReference type="Proteomes" id="UP000059074">
    <property type="component" value="Unassembled WGS sequence"/>
</dbReference>
<name>A0A109BE06_HYPSL</name>
<accession>A0A109BE06</accession>
<evidence type="ECO:0000313" key="3">
    <source>
        <dbReference type="Proteomes" id="UP000059074"/>
    </source>
</evidence>
<comment type="caution">
    <text evidence="2">The sequence shown here is derived from an EMBL/GenBank/DDBJ whole genome shotgun (WGS) entry which is preliminary data.</text>
</comment>
<dbReference type="SUPFAM" id="SSF55909">
    <property type="entry name" value="Pentein"/>
    <property type="match status" value="1"/>
</dbReference>
<dbReference type="PANTHER" id="PTHR31377">
    <property type="entry name" value="AGMATINE DEIMINASE-RELATED"/>
    <property type="match status" value="1"/>
</dbReference>
<dbReference type="AlphaFoldDB" id="A0A109BE06"/>
<dbReference type="PANTHER" id="PTHR31377:SF0">
    <property type="entry name" value="AGMATINE DEIMINASE-RELATED"/>
    <property type="match status" value="1"/>
</dbReference>
<keyword evidence="1 2" id="KW-0378">Hydrolase</keyword>
<dbReference type="PATRIC" id="fig|121290.4.peg.1362"/>
<dbReference type="GO" id="GO:0047632">
    <property type="term" value="F:agmatine deiminase activity"/>
    <property type="evidence" value="ECO:0007669"/>
    <property type="project" value="UniProtKB-EC"/>
</dbReference>
<dbReference type="GO" id="GO:0004668">
    <property type="term" value="F:protein-arginine deiminase activity"/>
    <property type="evidence" value="ECO:0007669"/>
    <property type="project" value="InterPro"/>
</dbReference>
<dbReference type="Gene3D" id="3.75.10.10">
    <property type="entry name" value="L-arginine/glycine Amidinotransferase, Chain A"/>
    <property type="match status" value="1"/>
</dbReference>
<dbReference type="InterPro" id="IPR007466">
    <property type="entry name" value="Peptidyl-Arg-deiminase_porph"/>
</dbReference>
<keyword evidence="3" id="KW-1185">Reference proteome</keyword>